<organism evidence="1 2">
    <name type="scientific">Cedecea lapagei</name>
    <dbReference type="NCBI Taxonomy" id="158823"/>
    <lineage>
        <taxon>Bacteria</taxon>
        <taxon>Pseudomonadati</taxon>
        <taxon>Pseudomonadota</taxon>
        <taxon>Gammaproteobacteria</taxon>
        <taxon>Enterobacterales</taxon>
        <taxon>Enterobacteriaceae</taxon>
        <taxon>Cedecea</taxon>
    </lineage>
</organism>
<dbReference type="KEGG" id="clap:NCTC11466_02108"/>
<dbReference type="AlphaFoldDB" id="A0A3S4KU19"/>
<protein>
    <submittedName>
        <fullName evidence="1">Uncharacterized protein</fullName>
    </submittedName>
</protein>
<reference evidence="1 2" key="1">
    <citation type="submission" date="2018-12" db="EMBL/GenBank/DDBJ databases">
        <authorList>
            <consortium name="Pathogen Informatics"/>
        </authorList>
    </citation>
    <scope>NUCLEOTIDE SEQUENCE [LARGE SCALE GENOMIC DNA]</scope>
    <source>
        <strain evidence="1 2">NCTC11466</strain>
    </source>
</reference>
<evidence type="ECO:0000313" key="1">
    <source>
        <dbReference type="EMBL" id="VEB97367.1"/>
    </source>
</evidence>
<proteinExistence type="predicted"/>
<gene>
    <name evidence="1" type="ORF">NCTC11466_02108</name>
</gene>
<accession>A0A3S4KU19</accession>
<name>A0A3S4KU19_9ENTR</name>
<dbReference type="Proteomes" id="UP000274122">
    <property type="component" value="Chromosome"/>
</dbReference>
<sequence length="57" mass="6598">MSISQLILGDELDHARIYFLRKKWQFQWKMALAWGVINEVFFGGGIKNPAEVAGWET</sequence>
<keyword evidence="2" id="KW-1185">Reference proteome</keyword>
<evidence type="ECO:0000313" key="2">
    <source>
        <dbReference type="Proteomes" id="UP000274122"/>
    </source>
</evidence>
<dbReference type="EMBL" id="LR134201">
    <property type="protein sequence ID" value="VEB97367.1"/>
    <property type="molecule type" value="Genomic_DNA"/>
</dbReference>